<accession>A0A133VL20</accession>
<protein>
    <recommendedName>
        <fullName evidence="1">Recombinase domain-containing protein</fullName>
    </recommendedName>
</protein>
<feature type="domain" description="Recombinase" evidence="1">
    <location>
        <begin position="55"/>
        <end position="159"/>
    </location>
</feature>
<proteinExistence type="predicted"/>
<organism evidence="2 3">
    <name type="scientific">candidate division MSBL1 archaeon SCGC-AAA382C18</name>
    <dbReference type="NCBI Taxonomy" id="1698281"/>
    <lineage>
        <taxon>Archaea</taxon>
        <taxon>Methanobacteriati</taxon>
        <taxon>Methanobacteriota</taxon>
        <taxon>candidate division MSBL1</taxon>
    </lineage>
</organism>
<comment type="caution">
    <text evidence="2">The sequence shown here is derived from an EMBL/GenBank/DDBJ whole genome shotgun (WGS) entry which is preliminary data.</text>
</comment>
<dbReference type="Gene3D" id="3.90.1750.20">
    <property type="entry name" value="Putative Large Serine Recombinase, Chain B, Domain 2"/>
    <property type="match status" value="1"/>
</dbReference>
<keyword evidence="3" id="KW-1185">Reference proteome</keyword>
<dbReference type="PANTHER" id="PTHR30461:SF23">
    <property type="entry name" value="DNA RECOMBINASE-RELATED"/>
    <property type="match status" value="1"/>
</dbReference>
<dbReference type="PANTHER" id="PTHR30461">
    <property type="entry name" value="DNA-INVERTASE FROM LAMBDOID PROPHAGE"/>
    <property type="match status" value="1"/>
</dbReference>
<dbReference type="InterPro" id="IPR038109">
    <property type="entry name" value="DNA_bind_recomb_sf"/>
</dbReference>
<dbReference type="Pfam" id="PF07508">
    <property type="entry name" value="Recombinase"/>
    <property type="match status" value="1"/>
</dbReference>
<dbReference type="EMBL" id="LHYF01000009">
    <property type="protein sequence ID" value="KXB07125.1"/>
    <property type="molecule type" value="Genomic_DNA"/>
</dbReference>
<name>A0A133VL20_9EURY</name>
<dbReference type="InterPro" id="IPR011109">
    <property type="entry name" value="DNA_bind_recombinase_dom"/>
</dbReference>
<evidence type="ECO:0000313" key="2">
    <source>
        <dbReference type="EMBL" id="KXB07125.1"/>
    </source>
</evidence>
<dbReference type="Proteomes" id="UP000070404">
    <property type="component" value="Unassembled WGS sequence"/>
</dbReference>
<reference evidence="2 3" key="1">
    <citation type="journal article" date="2016" name="Sci. Rep.">
        <title>Metabolic traits of an uncultured archaeal lineage -MSBL1- from brine pools of the Red Sea.</title>
        <authorList>
            <person name="Mwirichia R."/>
            <person name="Alam I."/>
            <person name="Rashid M."/>
            <person name="Vinu M."/>
            <person name="Ba-Alawi W."/>
            <person name="Anthony Kamau A."/>
            <person name="Kamanda Ngugi D."/>
            <person name="Goker M."/>
            <person name="Klenk H.P."/>
            <person name="Bajic V."/>
            <person name="Stingl U."/>
        </authorList>
    </citation>
    <scope>NUCLEOTIDE SEQUENCE [LARGE SCALE GENOMIC DNA]</scope>
    <source>
        <strain evidence="2">SCGC-AAA382C18</strain>
    </source>
</reference>
<dbReference type="GO" id="GO:0000150">
    <property type="term" value="F:DNA strand exchange activity"/>
    <property type="evidence" value="ECO:0007669"/>
    <property type="project" value="InterPro"/>
</dbReference>
<evidence type="ECO:0000313" key="3">
    <source>
        <dbReference type="Proteomes" id="UP000070404"/>
    </source>
</evidence>
<evidence type="ECO:0000259" key="1">
    <source>
        <dbReference type="PROSITE" id="PS51737"/>
    </source>
</evidence>
<sequence>MSGFEVLDYEDPMDLLKASVEAFMSESEVKSLVERTQGGKKAKFRDKKWIHPKVPFGYEEDGDWISVDEEKKDIVREIFDKFVECENYTETARYINEKFGDRLDGEIKRYKIKLVVKNPVYKGKPTYGDEVDVPDPHLSIVDQDLFEESQKISDKIYEKNSGGRDDYIESKVEKLGLKYLADKINIRPICKRCESPMVKSGSKKIRGMKIGQYKCKECGHESTVPLGSQMGEFEGRDLISCPYCRVTENFVVDNPLEGKHVYRCQSCGGSFESEANPKKFLRDYPPEDD</sequence>
<dbReference type="PROSITE" id="PS51737">
    <property type="entry name" value="RECOMBINASE_DNA_BIND"/>
    <property type="match status" value="1"/>
</dbReference>
<dbReference type="GO" id="GO:0003677">
    <property type="term" value="F:DNA binding"/>
    <property type="evidence" value="ECO:0007669"/>
    <property type="project" value="InterPro"/>
</dbReference>
<dbReference type="InterPro" id="IPR050639">
    <property type="entry name" value="SSR_resolvase"/>
</dbReference>
<gene>
    <name evidence="2" type="ORF">AKJ52_00875</name>
</gene>
<dbReference type="AlphaFoldDB" id="A0A133VL20"/>